<proteinExistence type="predicted"/>
<protein>
    <submittedName>
        <fullName evidence="1">Uncharacterized protein</fullName>
    </submittedName>
</protein>
<name>A0A6C0C070_9ZZZZ</name>
<reference evidence="1" key="1">
    <citation type="journal article" date="2020" name="Nature">
        <title>Giant virus diversity and host interactions through global metagenomics.</title>
        <authorList>
            <person name="Schulz F."/>
            <person name="Roux S."/>
            <person name="Paez-Espino D."/>
            <person name="Jungbluth S."/>
            <person name="Walsh D.A."/>
            <person name="Denef V.J."/>
            <person name="McMahon K.D."/>
            <person name="Konstantinidis K.T."/>
            <person name="Eloe-Fadrosh E.A."/>
            <person name="Kyrpides N.C."/>
            <person name="Woyke T."/>
        </authorList>
    </citation>
    <scope>NUCLEOTIDE SEQUENCE</scope>
    <source>
        <strain evidence="1">GVMAG-M-3300020182-33</strain>
    </source>
</reference>
<sequence length="474" mass="51265">MITADTAQILKAYTTLRDNVQGSLVKRARGFELWGNIQRVSSSSDSSEVWTKAHAVHCILRATFYDDLNSPGTLKEGPFVIQGDSLQTEGKRIVLGRVLQSSDTETSYVNKLALVSFLEKDILKCSSTEEIPFATTNTSSPNAPPWSYIEPVFAGKFNKAIVACAGGCFVIAALNTPTVQPQYAKDLLSNLVNIDIVAFAPGTPAVIYRLARNAVLVAPADFEDKLQDLQMRLQLPTSTLFRHRLPSEGDWQISASMADSDMLSGGVSASISQIRDNAPDIAVYAQPLVGWQLPERRLVLYINCRYASITDVTPGKGIKTNLQPWMAKGHRMGVQTVVDTDKFSPLKPGETAIGQKERLGNIIRETSQASLVLLSVEGGKKSLDAVTRQLADALTTAMNESGLFSGTVTVQVNADLVITKGETVRLHSGSTVMLPEYACSASSARMACLASMIAAGLKLTFIPWSRTKQGFALS</sequence>
<evidence type="ECO:0000313" key="1">
    <source>
        <dbReference type="EMBL" id="QHS97816.1"/>
    </source>
</evidence>
<accession>A0A6C0C070</accession>
<organism evidence="1">
    <name type="scientific">viral metagenome</name>
    <dbReference type="NCBI Taxonomy" id="1070528"/>
    <lineage>
        <taxon>unclassified sequences</taxon>
        <taxon>metagenomes</taxon>
        <taxon>organismal metagenomes</taxon>
    </lineage>
</organism>
<dbReference type="EMBL" id="MN739305">
    <property type="protein sequence ID" value="QHS97816.1"/>
    <property type="molecule type" value="Genomic_DNA"/>
</dbReference>
<dbReference type="AlphaFoldDB" id="A0A6C0C070"/>